<evidence type="ECO:0000256" key="7">
    <source>
        <dbReference type="ARBA" id="ARBA00022833"/>
    </source>
</evidence>
<dbReference type="SUPFAM" id="SSF50156">
    <property type="entry name" value="PDZ domain-like"/>
    <property type="match status" value="1"/>
</dbReference>
<evidence type="ECO:0000256" key="11">
    <source>
        <dbReference type="RuleBase" id="RU362031"/>
    </source>
</evidence>
<evidence type="ECO:0000256" key="8">
    <source>
        <dbReference type="ARBA" id="ARBA00022989"/>
    </source>
</evidence>
<keyword evidence="6 11" id="KW-0378">Hydrolase</keyword>
<protein>
    <recommendedName>
        <fullName evidence="11">Zinc metalloprotease</fullName>
        <ecNumber evidence="11">3.4.24.-</ecNumber>
    </recommendedName>
</protein>
<dbReference type="InterPro" id="IPR004387">
    <property type="entry name" value="Pept_M50_Zn"/>
</dbReference>
<dbReference type="PANTHER" id="PTHR42837:SF2">
    <property type="entry name" value="MEMBRANE METALLOPROTEASE ARASP2, CHLOROPLASTIC-RELATED"/>
    <property type="match status" value="1"/>
</dbReference>
<dbReference type="KEGG" id="lck:HN018_09905"/>
<dbReference type="PANTHER" id="PTHR42837">
    <property type="entry name" value="REGULATOR OF SIGMA-E PROTEASE RSEP"/>
    <property type="match status" value="1"/>
</dbReference>
<evidence type="ECO:0000256" key="4">
    <source>
        <dbReference type="ARBA" id="ARBA00022670"/>
    </source>
</evidence>
<feature type="transmembrane region" description="Helical" evidence="11">
    <location>
        <begin position="238"/>
        <end position="261"/>
    </location>
</feature>
<dbReference type="CDD" id="cd23081">
    <property type="entry name" value="cpPDZ_EcRseP-like"/>
    <property type="match status" value="1"/>
</dbReference>
<dbReference type="Pfam" id="PF17820">
    <property type="entry name" value="PDZ_6"/>
    <property type="match status" value="1"/>
</dbReference>
<keyword evidence="11" id="KW-0479">Metal-binding</keyword>
<keyword evidence="5 11" id="KW-0812">Transmembrane</keyword>
<evidence type="ECO:0000256" key="5">
    <source>
        <dbReference type="ARBA" id="ARBA00022692"/>
    </source>
</evidence>
<proteinExistence type="inferred from homology"/>
<evidence type="ECO:0000256" key="9">
    <source>
        <dbReference type="ARBA" id="ARBA00023049"/>
    </source>
</evidence>
<feature type="transmembrane region" description="Helical" evidence="11">
    <location>
        <begin position="104"/>
        <end position="128"/>
    </location>
</feature>
<dbReference type="CDD" id="cd06163">
    <property type="entry name" value="S2P-M50_PDZ_RseP-like"/>
    <property type="match status" value="1"/>
</dbReference>
<keyword evidence="8 11" id="KW-1133">Transmembrane helix</keyword>
<comment type="similarity">
    <text evidence="3 11">Belongs to the peptidase M50B family.</text>
</comment>
<comment type="cofactor">
    <cofactor evidence="1 11">
        <name>Zn(2+)</name>
        <dbReference type="ChEBI" id="CHEBI:29105"/>
    </cofactor>
</comment>
<accession>A0A6M8HW25</accession>
<feature type="transmembrane region" description="Helical" evidence="11">
    <location>
        <begin position="6"/>
        <end position="24"/>
    </location>
</feature>
<evidence type="ECO:0000256" key="1">
    <source>
        <dbReference type="ARBA" id="ARBA00001947"/>
    </source>
</evidence>
<reference evidence="13 14" key="1">
    <citation type="journal article" date="2014" name="World J. Microbiol. Biotechnol.">
        <title>Biodiversity and physiological characteristics of Antarctic and Arctic lichens-associated bacteria.</title>
        <authorList>
            <person name="Lee Y.M."/>
            <person name="Kim E.H."/>
            <person name="Lee H.K."/>
            <person name="Hong S.G."/>
        </authorList>
    </citation>
    <scope>NUCLEOTIDE SEQUENCE [LARGE SCALE GENOMIC DNA]</scope>
    <source>
        <strain evidence="13 14">PAMC 26569</strain>
    </source>
</reference>
<evidence type="ECO:0000256" key="2">
    <source>
        <dbReference type="ARBA" id="ARBA00004141"/>
    </source>
</evidence>
<keyword evidence="9 11" id="KW-0482">Metalloprotease</keyword>
<keyword evidence="10 11" id="KW-0472">Membrane</keyword>
<evidence type="ECO:0000256" key="6">
    <source>
        <dbReference type="ARBA" id="ARBA00022801"/>
    </source>
</evidence>
<comment type="subcellular location">
    <subcellularLocation>
        <location evidence="2">Membrane</location>
        <topology evidence="2">Multi-pass membrane protein</topology>
    </subcellularLocation>
</comment>
<dbReference type="GO" id="GO:0004222">
    <property type="term" value="F:metalloendopeptidase activity"/>
    <property type="evidence" value="ECO:0007669"/>
    <property type="project" value="InterPro"/>
</dbReference>
<keyword evidence="7 11" id="KW-0862">Zinc</keyword>
<organism evidence="13 14">
    <name type="scientific">Lichenicola cladoniae</name>
    <dbReference type="NCBI Taxonomy" id="1484109"/>
    <lineage>
        <taxon>Bacteria</taxon>
        <taxon>Pseudomonadati</taxon>
        <taxon>Pseudomonadota</taxon>
        <taxon>Alphaproteobacteria</taxon>
        <taxon>Acetobacterales</taxon>
        <taxon>Acetobacteraceae</taxon>
        <taxon>Lichenicola</taxon>
    </lineage>
</organism>
<dbReference type="AlphaFoldDB" id="A0A6M8HW25"/>
<evidence type="ECO:0000313" key="14">
    <source>
        <dbReference type="Proteomes" id="UP000500767"/>
    </source>
</evidence>
<dbReference type="NCBIfam" id="TIGR00054">
    <property type="entry name" value="RIP metalloprotease RseP"/>
    <property type="match status" value="1"/>
</dbReference>
<feature type="transmembrane region" description="Helical" evidence="11">
    <location>
        <begin position="338"/>
        <end position="356"/>
    </location>
</feature>
<evidence type="ECO:0000313" key="13">
    <source>
        <dbReference type="EMBL" id="QKE92568.1"/>
    </source>
</evidence>
<feature type="transmembrane region" description="Helical" evidence="11">
    <location>
        <begin position="282"/>
        <end position="302"/>
    </location>
</feature>
<dbReference type="Gene3D" id="2.30.42.10">
    <property type="match status" value="1"/>
</dbReference>
<dbReference type="GO" id="GO:0046872">
    <property type="term" value="F:metal ion binding"/>
    <property type="evidence" value="ECO:0007669"/>
    <property type="project" value="UniProtKB-KW"/>
</dbReference>
<gene>
    <name evidence="13" type="primary">rseP</name>
    <name evidence="13" type="ORF">HN018_09905</name>
</gene>
<dbReference type="InterPro" id="IPR001478">
    <property type="entry name" value="PDZ"/>
</dbReference>
<name>A0A6M8HW25_9PROT</name>
<dbReference type="RefSeq" id="WP_171834142.1">
    <property type="nucleotide sequence ID" value="NZ_CP053708.1"/>
</dbReference>
<dbReference type="Pfam" id="PF02163">
    <property type="entry name" value="Peptidase_M50"/>
    <property type="match status" value="1"/>
</dbReference>
<dbReference type="GO" id="GO:0006508">
    <property type="term" value="P:proteolysis"/>
    <property type="evidence" value="ECO:0007669"/>
    <property type="project" value="UniProtKB-KW"/>
</dbReference>
<sequence>MPDFLRTVLAAAVVLGVLVFIHELGHYSAARWRGVHVEVFSIGFGKPLFRWRDKHGTEWRICILPIGGYVKPHGFEGPEEASPETRSTWLPGRTFHDKPVLSRAIVIAAGPIFNFLLAIVLFAVVFAISGKPADQSDYAALRPSIGGVSVGSPADKAGIKPGDVIEQVDGVSIPNFANLQRLIGASPGRQVRLTVLRDGHELDLPVKLGSTTSGGQATGQLGVQAQLPPPKHVSPGEAFVAAIQTTGVVMVGWVSGFWQIITGHVSPSHLGGTLRIAQMSGQFAAAGFTSLLTFMAILSINLGMVNLLPVPVLDGGRLVFYAIEALRGRPVSRGVQEYGFRAGFMLIVGIFLFATVNDLTQFGLFDWLRHVIG</sequence>
<evidence type="ECO:0000256" key="3">
    <source>
        <dbReference type="ARBA" id="ARBA00007931"/>
    </source>
</evidence>
<dbReference type="EMBL" id="CP053708">
    <property type="protein sequence ID" value="QKE92568.1"/>
    <property type="molecule type" value="Genomic_DNA"/>
</dbReference>
<dbReference type="InterPro" id="IPR041489">
    <property type="entry name" value="PDZ_6"/>
</dbReference>
<dbReference type="GO" id="GO:0016020">
    <property type="term" value="C:membrane"/>
    <property type="evidence" value="ECO:0007669"/>
    <property type="project" value="UniProtKB-SubCell"/>
</dbReference>
<keyword evidence="4 13" id="KW-0645">Protease</keyword>
<feature type="domain" description="PDZ" evidence="12">
    <location>
        <begin position="122"/>
        <end position="199"/>
    </location>
</feature>
<dbReference type="InterPro" id="IPR008915">
    <property type="entry name" value="Peptidase_M50"/>
</dbReference>
<evidence type="ECO:0000259" key="12">
    <source>
        <dbReference type="SMART" id="SM00228"/>
    </source>
</evidence>
<dbReference type="InterPro" id="IPR036034">
    <property type="entry name" value="PDZ_sf"/>
</dbReference>
<dbReference type="Proteomes" id="UP000500767">
    <property type="component" value="Chromosome"/>
</dbReference>
<keyword evidence="14" id="KW-1185">Reference proteome</keyword>
<dbReference type="SMART" id="SM00228">
    <property type="entry name" value="PDZ"/>
    <property type="match status" value="1"/>
</dbReference>
<evidence type="ECO:0000256" key="10">
    <source>
        <dbReference type="ARBA" id="ARBA00023136"/>
    </source>
</evidence>
<dbReference type="EC" id="3.4.24.-" evidence="11"/>